<proteinExistence type="inferred from homology"/>
<evidence type="ECO:0000256" key="3">
    <source>
        <dbReference type="SAM" id="SignalP"/>
    </source>
</evidence>
<dbReference type="Proteomes" id="UP000327013">
    <property type="component" value="Chromosome 1"/>
</dbReference>
<dbReference type="InterPro" id="IPR036430">
    <property type="entry name" value="RNase_T2-like_sf"/>
</dbReference>
<dbReference type="AlphaFoldDB" id="A0A5N6Q988"/>
<accession>A0A5N6Q988</accession>
<dbReference type="GO" id="GO:0003723">
    <property type="term" value="F:RNA binding"/>
    <property type="evidence" value="ECO:0007669"/>
    <property type="project" value="InterPro"/>
</dbReference>
<dbReference type="Gene3D" id="3.90.730.10">
    <property type="entry name" value="Ribonuclease T2-like"/>
    <property type="match status" value="1"/>
</dbReference>
<dbReference type="InterPro" id="IPR001568">
    <property type="entry name" value="RNase_T2-like"/>
</dbReference>
<name>A0A5N6Q988_9ROSI</name>
<keyword evidence="5" id="KW-1185">Reference proteome</keyword>
<dbReference type="GO" id="GO:0033897">
    <property type="term" value="F:ribonuclease T2 activity"/>
    <property type="evidence" value="ECO:0007669"/>
    <property type="project" value="InterPro"/>
</dbReference>
<organism evidence="4 5">
    <name type="scientific">Carpinus fangiana</name>
    <dbReference type="NCBI Taxonomy" id="176857"/>
    <lineage>
        <taxon>Eukaryota</taxon>
        <taxon>Viridiplantae</taxon>
        <taxon>Streptophyta</taxon>
        <taxon>Embryophyta</taxon>
        <taxon>Tracheophyta</taxon>
        <taxon>Spermatophyta</taxon>
        <taxon>Magnoliopsida</taxon>
        <taxon>eudicotyledons</taxon>
        <taxon>Gunneridae</taxon>
        <taxon>Pentapetalae</taxon>
        <taxon>rosids</taxon>
        <taxon>fabids</taxon>
        <taxon>Fagales</taxon>
        <taxon>Betulaceae</taxon>
        <taxon>Carpinus</taxon>
    </lineage>
</organism>
<dbReference type="OrthoDB" id="991564at2759"/>
<feature type="signal peptide" evidence="3">
    <location>
        <begin position="1"/>
        <end position="21"/>
    </location>
</feature>
<comment type="similarity">
    <text evidence="1 2">Belongs to the RNase T2 family.</text>
</comment>
<evidence type="ECO:0000256" key="1">
    <source>
        <dbReference type="ARBA" id="ARBA00007469"/>
    </source>
</evidence>
<dbReference type="GO" id="GO:0006401">
    <property type="term" value="P:RNA catabolic process"/>
    <property type="evidence" value="ECO:0007669"/>
    <property type="project" value="TreeGrafter"/>
</dbReference>
<evidence type="ECO:0000256" key="2">
    <source>
        <dbReference type="RuleBase" id="RU004328"/>
    </source>
</evidence>
<sequence length="238" mass="26429">MKLVIACFLVFALCFQAGTLAIDSYLLAIQWPKSFCNSLTGNDSCTSVPNHFTIHGFWPQMANGTPVPAPPVIQPFNISLVKNDPALYQTMQKIWPGITVKKPNAQFWEHEWDKHGAFSSFTQHDYFEIAVERANDLGVLQLVQELNKPPAGIIIGKKYTVQYFKNAIQAVVRLKLGKTLDKGIKCNNDLTPPRPKQPVIQIFEIRFCTDNTGLQFINCSSMSGAPCSSIGAYALPPP</sequence>
<dbReference type="Pfam" id="PF00445">
    <property type="entry name" value="Ribonuclease_T2"/>
    <property type="match status" value="1"/>
</dbReference>
<evidence type="ECO:0000313" key="5">
    <source>
        <dbReference type="Proteomes" id="UP000327013"/>
    </source>
</evidence>
<evidence type="ECO:0000313" key="4">
    <source>
        <dbReference type="EMBL" id="KAE7995726.1"/>
    </source>
</evidence>
<dbReference type="SUPFAM" id="SSF55895">
    <property type="entry name" value="Ribonuclease Rh-like"/>
    <property type="match status" value="1"/>
</dbReference>
<protein>
    <submittedName>
        <fullName evidence="4">Uncharacterized protein</fullName>
    </submittedName>
</protein>
<keyword evidence="3" id="KW-0732">Signal</keyword>
<dbReference type="GO" id="GO:0005576">
    <property type="term" value="C:extracellular region"/>
    <property type="evidence" value="ECO:0007669"/>
    <property type="project" value="TreeGrafter"/>
</dbReference>
<feature type="chain" id="PRO_5024327214" evidence="3">
    <location>
        <begin position="22"/>
        <end position="238"/>
    </location>
</feature>
<dbReference type="PANTHER" id="PTHR11240">
    <property type="entry name" value="RIBONUCLEASE T2"/>
    <property type="match status" value="1"/>
</dbReference>
<dbReference type="PANTHER" id="PTHR11240:SF72">
    <property type="entry name" value="RIBONUCLEASE 1"/>
    <property type="match status" value="1"/>
</dbReference>
<gene>
    <name evidence="4" type="ORF">FH972_000496</name>
</gene>
<dbReference type="EMBL" id="CM017321">
    <property type="protein sequence ID" value="KAE7995726.1"/>
    <property type="molecule type" value="Genomic_DNA"/>
</dbReference>
<reference evidence="4 5" key="1">
    <citation type="submission" date="2019-06" db="EMBL/GenBank/DDBJ databases">
        <title>A chromosomal-level reference genome of Carpinus fangiana (Coryloideae, Betulaceae).</title>
        <authorList>
            <person name="Yang X."/>
            <person name="Wang Z."/>
            <person name="Zhang L."/>
            <person name="Hao G."/>
            <person name="Liu J."/>
            <person name="Yang Y."/>
        </authorList>
    </citation>
    <scope>NUCLEOTIDE SEQUENCE [LARGE SCALE GENOMIC DNA]</scope>
    <source>
        <strain evidence="4">Cfa_2016G</strain>
        <tissue evidence="4">Leaf</tissue>
    </source>
</reference>